<evidence type="ECO:0000313" key="1">
    <source>
        <dbReference type="EMBL" id="RNA43320.1"/>
    </source>
</evidence>
<organism evidence="1 2">
    <name type="scientific">Brachionus plicatilis</name>
    <name type="common">Marine rotifer</name>
    <name type="synonym">Brachionus muelleri</name>
    <dbReference type="NCBI Taxonomy" id="10195"/>
    <lineage>
        <taxon>Eukaryota</taxon>
        <taxon>Metazoa</taxon>
        <taxon>Spiralia</taxon>
        <taxon>Gnathifera</taxon>
        <taxon>Rotifera</taxon>
        <taxon>Eurotatoria</taxon>
        <taxon>Monogononta</taxon>
        <taxon>Pseudotrocha</taxon>
        <taxon>Ploima</taxon>
        <taxon>Brachionidae</taxon>
        <taxon>Brachionus</taxon>
    </lineage>
</organism>
<keyword evidence="2" id="KW-1185">Reference proteome</keyword>
<reference evidence="1 2" key="1">
    <citation type="journal article" date="2018" name="Sci. Rep.">
        <title>Genomic signatures of local adaptation to the degree of environmental predictability in rotifers.</title>
        <authorList>
            <person name="Franch-Gras L."/>
            <person name="Hahn C."/>
            <person name="Garcia-Roger E.M."/>
            <person name="Carmona M.J."/>
            <person name="Serra M."/>
            <person name="Gomez A."/>
        </authorList>
    </citation>
    <scope>NUCLEOTIDE SEQUENCE [LARGE SCALE GENOMIC DNA]</scope>
    <source>
        <strain evidence="1">HYR1</strain>
    </source>
</reference>
<dbReference type="EMBL" id="REGN01000239">
    <property type="protein sequence ID" value="RNA43320.1"/>
    <property type="molecule type" value="Genomic_DNA"/>
</dbReference>
<gene>
    <name evidence="1" type="ORF">BpHYR1_009611</name>
</gene>
<proteinExistence type="predicted"/>
<dbReference type="AlphaFoldDB" id="A0A3M7T677"/>
<comment type="caution">
    <text evidence="1">The sequence shown here is derived from an EMBL/GenBank/DDBJ whole genome shotgun (WGS) entry which is preliminary data.</text>
</comment>
<protein>
    <submittedName>
        <fullName evidence="1">Uncharacterized protein</fullName>
    </submittedName>
</protein>
<sequence>MLILVKSIKKIVKNKNKIKLKNNGFRSIARTCASAAVNSRLNNNLITSNEVKKSRITKCQNEEIKKKKICSSYTNQDLKDAINDARPENSYYNCSIG</sequence>
<evidence type="ECO:0000313" key="2">
    <source>
        <dbReference type="Proteomes" id="UP000276133"/>
    </source>
</evidence>
<dbReference type="Proteomes" id="UP000276133">
    <property type="component" value="Unassembled WGS sequence"/>
</dbReference>
<name>A0A3M7T677_BRAPC</name>
<accession>A0A3M7T677</accession>